<dbReference type="InterPro" id="IPR023908">
    <property type="entry name" value="xxxLxxG_rpt"/>
</dbReference>
<evidence type="ECO:0000313" key="3">
    <source>
        <dbReference type="Proteomes" id="UP001595279"/>
    </source>
</evidence>
<keyword evidence="3" id="KW-1185">Reference proteome</keyword>
<dbReference type="Gene3D" id="1.10.287.950">
    <property type="entry name" value="Methyl-accepting chemotaxis protein"/>
    <property type="match status" value="2"/>
</dbReference>
<protein>
    <submittedName>
        <fullName evidence="2">YhgE/Pip domain-containing protein</fullName>
    </submittedName>
</protein>
<name>A0ABV7CX63_9BACI</name>
<dbReference type="EMBL" id="JBHRSA010000043">
    <property type="protein sequence ID" value="MFC3040873.1"/>
    <property type="molecule type" value="Genomic_DNA"/>
</dbReference>
<feature type="chain" id="PRO_5047027597" evidence="1">
    <location>
        <begin position="26"/>
        <end position="608"/>
    </location>
</feature>
<proteinExistence type="predicted"/>
<evidence type="ECO:0000256" key="1">
    <source>
        <dbReference type="SAM" id="SignalP"/>
    </source>
</evidence>
<gene>
    <name evidence="2" type="ORF">ACFOGI_11495</name>
</gene>
<dbReference type="Proteomes" id="UP001595279">
    <property type="component" value="Unassembled WGS sequence"/>
</dbReference>
<dbReference type="NCBIfam" id="TIGR03057">
    <property type="entry name" value="xxxLxxG_by_4"/>
    <property type="match status" value="1"/>
</dbReference>
<comment type="caution">
    <text evidence="2">The sequence shown here is derived from an EMBL/GenBank/DDBJ whole genome shotgun (WGS) entry which is preliminary data.</text>
</comment>
<evidence type="ECO:0000313" key="2">
    <source>
        <dbReference type="EMBL" id="MFC3040873.1"/>
    </source>
</evidence>
<accession>A0ABV7CX63</accession>
<keyword evidence="1" id="KW-0732">Signal</keyword>
<sequence>MRTRFTRVLAAFLAFLLVLPTVLVSAEKNGASQESDNTSAKGSYSTKNEVVYATLNPAGDQKSMYVVNNFTMDEPGEIIDYGPYSSVENLTNLKDIEQTDDRVAFTSEEEEFYYQGNLEDKPLPWDINVSYQLDGETVKPEELLGQDGHLEIQIETAQNEDVGDSFFNNYLLQISLPMDTDIYENIEAPDGMVANAGKDRQVTFTVMPEKEESFTVSADAVDLEMEAIEIAAMPSVMSIDEPDTGEMKNEMTSLSDATADIHQGVGELESGVAELNDGVKSLYDGSEQYRDGIIGLDNGSAELLEGSESIQASLKQMSDSVSSGSSEMNTEEFQKLEDGLRQIAGGLEETETGLLELKDQYAQAYQALDEGIASIPEAGIAEEDIQALYQSDADPEVIDQLVKTYEGAQTAKQTYAQVKEAFVAVEPTLDEVAGSLSEMSTNLTEMADSLASGLENMDVDESMTELQEGLQTLSSSYGDFHAGLKEYTGGTAELATSYEELHDGMAGLTDGTSELEDGAAELHDGTGELAASTSDLPDEMQKEIDEMMNEFDKSDFDPVSFVSEKNEKVDNVQFVIKTESIKKDEVEQEEPEQEEEKGFWGRLLDLFR</sequence>
<dbReference type="RefSeq" id="WP_390272571.1">
    <property type="nucleotide sequence ID" value="NZ_JBHRSA010000043.1"/>
</dbReference>
<reference evidence="3" key="1">
    <citation type="journal article" date="2019" name="Int. J. Syst. Evol. Microbiol.">
        <title>The Global Catalogue of Microorganisms (GCM) 10K type strain sequencing project: providing services to taxonomists for standard genome sequencing and annotation.</title>
        <authorList>
            <consortium name="The Broad Institute Genomics Platform"/>
            <consortium name="The Broad Institute Genome Sequencing Center for Infectious Disease"/>
            <person name="Wu L."/>
            <person name="Ma J."/>
        </authorList>
    </citation>
    <scope>NUCLEOTIDE SEQUENCE [LARGE SCALE GENOMIC DNA]</scope>
    <source>
        <strain evidence="3">KCTC 13128</strain>
    </source>
</reference>
<organism evidence="2 3">
    <name type="scientific">Virgibacillus xinjiangensis</name>
    <dbReference type="NCBI Taxonomy" id="393090"/>
    <lineage>
        <taxon>Bacteria</taxon>
        <taxon>Bacillati</taxon>
        <taxon>Bacillota</taxon>
        <taxon>Bacilli</taxon>
        <taxon>Bacillales</taxon>
        <taxon>Bacillaceae</taxon>
        <taxon>Virgibacillus</taxon>
    </lineage>
</organism>
<feature type="signal peptide" evidence="1">
    <location>
        <begin position="1"/>
        <end position="25"/>
    </location>
</feature>